<organism evidence="3 4">
    <name type="scientific">Microthyrium microscopicum</name>
    <dbReference type="NCBI Taxonomy" id="703497"/>
    <lineage>
        <taxon>Eukaryota</taxon>
        <taxon>Fungi</taxon>
        <taxon>Dikarya</taxon>
        <taxon>Ascomycota</taxon>
        <taxon>Pezizomycotina</taxon>
        <taxon>Dothideomycetes</taxon>
        <taxon>Dothideomycetes incertae sedis</taxon>
        <taxon>Microthyriales</taxon>
        <taxon>Microthyriaceae</taxon>
        <taxon>Microthyrium</taxon>
    </lineage>
</organism>
<dbReference type="InterPro" id="IPR039156">
    <property type="entry name" value="PHAF1/BROMI"/>
</dbReference>
<accession>A0A6A6UJB0</accession>
<evidence type="ECO:0000256" key="2">
    <source>
        <dbReference type="SAM" id="MobiDB-lite"/>
    </source>
</evidence>
<protein>
    <submittedName>
        <fullName evidence="3">UPF0183-domain-containing protein</fullName>
    </submittedName>
</protein>
<dbReference type="PANTHER" id="PTHR13465">
    <property type="entry name" value="UPF0183 PROTEIN"/>
    <property type="match status" value="1"/>
</dbReference>
<evidence type="ECO:0000313" key="4">
    <source>
        <dbReference type="Proteomes" id="UP000799302"/>
    </source>
</evidence>
<reference evidence="3" key="1">
    <citation type="journal article" date="2020" name="Stud. Mycol.">
        <title>101 Dothideomycetes genomes: a test case for predicting lifestyles and emergence of pathogens.</title>
        <authorList>
            <person name="Haridas S."/>
            <person name="Albert R."/>
            <person name="Binder M."/>
            <person name="Bloem J."/>
            <person name="Labutti K."/>
            <person name="Salamov A."/>
            <person name="Andreopoulos B."/>
            <person name="Baker S."/>
            <person name="Barry K."/>
            <person name="Bills G."/>
            <person name="Bluhm B."/>
            <person name="Cannon C."/>
            <person name="Castanera R."/>
            <person name="Culley D."/>
            <person name="Daum C."/>
            <person name="Ezra D."/>
            <person name="Gonzalez J."/>
            <person name="Henrissat B."/>
            <person name="Kuo A."/>
            <person name="Liang C."/>
            <person name="Lipzen A."/>
            <person name="Lutzoni F."/>
            <person name="Magnuson J."/>
            <person name="Mondo S."/>
            <person name="Nolan M."/>
            <person name="Ohm R."/>
            <person name="Pangilinan J."/>
            <person name="Park H.-J."/>
            <person name="Ramirez L."/>
            <person name="Alfaro M."/>
            <person name="Sun H."/>
            <person name="Tritt A."/>
            <person name="Yoshinaga Y."/>
            <person name="Zwiers L.-H."/>
            <person name="Turgeon B."/>
            <person name="Goodwin S."/>
            <person name="Spatafora J."/>
            <person name="Crous P."/>
            <person name="Grigoriev I."/>
        </authorList>
    </citation>
    <scope>NUCLEOTIDE SEQUENCE</scope>
    <source>
        <strain evidence="3">CBS 115976</strain>
    </source>
</reference>
<feature type="compositionally biased region" description="Acidic residues" evidence="2">
    <location>
        <begin position="323"/>
        <end position="334"/>
    </location>
</feature>
<dbReference type="InterPro" id="IPR005373">
    <property type="entry name" value="PHAF1"/>
</dbReference>
<dbReference type="Pfam" id="PF03676">
    <property type="entry name" value="PHAF1"/>
    <property type="match status" value="2"/>
</dbReference>
<sequence>MTDPPVYTIAQGDSLGPFYLGASIHDILARIKSLPLIYPNIQISYSQTHPLLAPITVLLPANGVRLRFDGHDQRLRLIEVLDFSKSQLIYKNQKVRYGDIYNTQGVKEPPAKHGPDFKSAYKIFGPTTPGEYIPPGKGTRTDTGTYVLSYPGLAWSFPLKESVWNADLTWAGAVSVLSSTATKPALALSLFVGESWELARTGLFDVEMFGHLRSPLPQGVKRETVAREIERAKVHERGRIELQRHDAPSFWIILGETTPQDLLTELGPPDSIKKKSEDGLGIHRHRKYSSAGNSRRGSSNVDMTPPDHQSRMPYDSGASSQAEESELSEDEEVIDDKNQNAEQVFYNYYSHGFDILISNPTSSPSFSANTNSNGGSRAASPYANQTTEKREPVLPKSHLVATKILIHGNVPGTWSFNKHRRLRWTLDLSPPSEDEYDPITSESPFRDIQDRLHEVFHNSYQTDEEERAAGRPMAINRAFAREELSAGGEYGVIGSWEDGGTSSVRRDGDDGKGESEKMGGAELYGWPGLVFEVLKNGAVSCLMVY</sequence>
<evidence type="ECO:0000256" key="1">
    <source>
        <dbReference type="ARBA" id="ARBA00024339"/>
    </source>
</evidence>
<dbReference type="GO" id="GO:0043001">
    <property type="term" value="P:Golgi to plasma membrane protein transport"/>
    <property type="evidence" value="ECO:0007669"/>
    <property type="project" value="TreeGrafter"/>
</dbReference>
<comment type="similarity">
    <text evidence="1">Belongs to the PHAF1 family.</text>
</comment>
<dbReference type="GO" id="GO:0005802">
    <property type="term" value="C:trans-Golgi network"/>
    <property type="evidence" value="ECO:0007669"/>
    <property type="project" value="TreeGrafter"/>
</dbReference>
<dbReference type="AlphaFoldDB" id="A0A6A6UJB0"/>
<feature type="compositionally biased region" description="Basic and acidic residues" evidence="2">
    <location>
        <begin position="271"/>
        <end position="281"/>
    </location>
</feature>
<feature type="region of interest" description="Disordered" evidence="2">
    <location>
        <begin position="262"/>
        <end position="336"/>
    </location>
</feature>
<gene>
    <name evidence="3" type="ORF">BT63DRAFT_452067</name>
</gene>
<dbReference type="OrthoDB" id="411211at2759"/>
<feature type="compositionally biased region" description="Basic and acidic residues" evidence="2">
    <location>
        <begin position="504"/>
        <end position="517"/>
    </location>
</feature>
<feature type="compositionally biased region" description="Polar residues" evidence="2">
    <location>
        <begin position="364"/>
        <end position="375"/>
    </location>
</feature>
<feature type="region of interest" description="Disordered" evidence="2">
    <location>
        <begin position="364"/>
        <end position="391"/>
    </location>
</feature>
<keyword evidence="4" id="KW-1185">Reference proteome</keyword>
<proteinExistence type="inferred from homology"/>
<name>A0A6A6UJB0_9PEZI</name>
<feature type="compositionally biased region" description="Low complexity" evidence="2">
    <location>
        <begin position="289"/>
        <end position="300"/>
    </location>
</feature>
<dbReference type="Proteomes" id="UP000799302">
    <property type="component" value="Unassembled WGS sequence"/>
</dbReference>
<evidence type="ECO:0000313" key="3">
    <source>
        <dbReference type="EMBL" id="KAF2671563.1"/>
    </source>
</evidence>
<feature type="region of interest" description="Disordered" evidence="2">
    <location>
        <begin position="491"/>
        <end position="517"/>
    </location>
</feature>
<dbReference type="EMBL" id="MU004232">
    <property type="protein sequence ID" value="KAF2671563.1"/>
    <property type="molecule type" value="Genomic_DNA"/>
</dbReference>
<dbReference type="PANTHER" id="PTHR13465:SF2">
    <property type="entry name" value="PHAGOSOME ASSEMBLY FACTOR 1"/>
    <property type="match status" value="1"/>
</dbReference>